<feature type="region of interest" description="Disordered" evidence="11">
    <location>
        <begin position="668"/>
        <end position="690"/>
    </location>
</feature>
<protein>
    <recommendedName>
        <fullName evidence="10">DNA topoisomerase 1</fullName>
        <ecNumber evidence="10">5.6.2.1</ecNumber>
    </recommendedName>
    <alternativeName>
        <fullName evidence="10">DNA topoisomerase I</fullName>
    </alternativeName>
</protein>
<keyword evidence="9 10" id="KW-0413">Isomerase</keyword>
<evidence type="ECO:0000313" key="15">
    <source>
        <dbReference type="Proteomes" id="UP000186997"/>
    </source>
</evidence>
<dbReference type="GO" id="GO:0008270">
    <property type="term" value="F:zinc ion binding"/>
    <property type="evidence" value="ECO:0007669"/>
    <property type="project" value="UniProtKB-KW"/>
</dbReference>
<feature type="region of interest" description="Interaction with DNA" evidence="10">
    <location>
        <begin position="166"/>
        <end position="171"/>
    </location>
</feature>
<dbReference type="SMART" id="SM00437">
    <property type="entry name" value="TOP1Ac"/>
    <property type="match status" value="1"/>
</dbReference>
<dbReference type="SUPFAM" id="SSF56712">
    <property type="entry name" value="Prokaryotic type I DNA topoisomerase"/>
    <property type="match status" value="1"/>
</dbReference>
<organism evidence="14 15">
    <name type="scientific">Yoonia rosea</name>
    <dbReference type="NCBI Taxonomy" id="287098"/>
    <lineage>
        <taxon>Bacteria</taxon>
        <taxon>Pseudomonadati</taxon>
        <taxon>Pseudomonadota</taxon>
        <taxon>Alphaproteobacteria</taxon>
        <taxon>Rhodobacterales</taxon>
        <taxon>Paracoccaceae</taxon>
        <taxon>Yoonia</taxon>
    </lineage>
</organism>
<dbReference type="CDD" id="cd00186">
    <property type="entry name" value="TOP1Ac"/>
    <property type="match status" value="1"/>
</dbReference>
<comment type="catalytic activity">
    <reaction evidence="1 10">
        <text>ATP-independent breakage of single-stranded DNA, followed by passage and rejoining.</text>
        <dbReference type="EC" id="5.6.2.1"/>
    </reaction>
</comment>
<feature type="compositionally biased region" description="Basic and acidic residues" evidence="11">
    <location>
        <begin position="441"/>
        <end position="452"/>
    </location>
</feature>
<evidence type="ECO:0000256" key="2">
    <source>
        <dbReference type="ARBA" id="ARBA00009446"/>
    </source>
</evidence>
<feature type="site" description="Interaction with DNA" evidence="10">
    <location>
        <position position="143"/>
    </location>
</feature>
<dbReference type="Gene3D" id="1.10.460.10">
    <property type="entry name" value="Topoisomerase I, domain 2"/>
    <property type="match status" value="1"/>
</dbReference>
<evidence type="ECO:0000256" key="8">
    <source>
        <dbReference type="ARBA" id="ARBA00023125"/>
    </source>
</evidence>
<evidence type="ECO:0000256" key="10">
    <source>
        <dbReference type="HAMAP-Rule" id="MF_00952"/>
    </source>
</evidence>
<reference evidence="15" key="1">
    <citation type="submission" date="2017-01" db="EMBL/GenBank/DDBJ databases">
        <authorList>
            <person name="Varghese N."/>
            <person name="Submissions S."/>
        </authorList>
    </citation>
    <scope>NUCLEOTIDE SEQUENCE [LARGE SCALE GENOMIC DNA]</scope>
    <source>
        <strain evidence="15">DSM 29591</strain>
    </source>
</reference>
<evidence type="ECO:0000313" key="14">
    <source>
        <dbReference type="EMBL" id="SIT91654.1"/>
    </source>
</evidence>
<evidence type="ECO:0000256" key="3">
    <source>
        <dbReference type="ARBA" id="ARBA00022723"/>
    </source>
</evidence>
<evidence type="ECO:0000256" key="9">
    <source>
        <dbReference type="ARBA" id="ARBA00023235"/>
    </source>
</evidence>
<dbReference type="STRING" id="287098.SAMN05421665_3436"/>
<dbReference type="InterPro" id="IPR034149">
    <property type="entry name" value="TOPRIM_TopoI"/>
</dbReference>
<dbReference type="OrthoDB" id="9804262at2"/>
<dbReference type="Gene3D" id="3.30.65.10">
    <property type="entry name" value="Bacterial Topoisomerase I, domain 1"/>
    <property type="match status" value="1"/>
</dbReference>
<evidence type="ECO:0000259" key="13">
    <source>
        <dbReference type="PROSITE" id="PS52039"/>
    </source>
</evidence>
<evidence type="ECO:0000256" key="1">
    <source>
        <dbReference type="ARBA" id="ARBA00000213"/>
    </source>
</evidence>
<sequence length="866" mass="95806">MPVVVVESPAKAKKINGYLGSNYTVLASYGHVRDLPPKDGSVLPDEDFDMKWEIASDSKKHIKAIVDALKNDNELILATDPDREGEAISWHLTEALIAKKAIKKDTPVSRVVFNAITKSAVTEAMKNPRQVDEPLVDAYLARRALDYLVGFNLSPVLWRKLPGAKSAGRVQSVCLRIIVEREMEIEAFRNQEYWTVKALLQSPRGQTFEARLTTLAGKKLDKFDLGNATQAEMAVQAINSRDLVIQSVEAKPATRNPSPPFMTSTLQQEASRKFGMGAKQTMSVAQRLYEAGLITYMRTDGIDMAPEAVTGARDAIKAKFGEKYLPDQPRIYKNKAKNAQEAHECIRPTEMSVSTEDAKIADADQRKLYDLIYKRTMASQMAAARLERTVVDITSADEQVVLRANGQVMVFDGFIAIYEEGKDDTVVDDDDKRLPQLSAGEKAEKKSVDPEQHFTQPPPRYTEATLVKRMEELGIGRPSTYASIVTTIQDRGYVEKDKNRLIPQDKGRLVTAFLTNYFRKYIGYDFTADLENQLDEVSAGAADYKKVLAQFWRDFSAAIAETADLRITEVLEKINEVLEPHLFPPTEDGSDPRLCPNCGAGRLSMRTARSGGAFIGCSNYPECRYTRPFGPPNPEAEASAIPPEGKLLGTDDGDEIRIFKGRFGPYAQRGEVTEENKKPPRQGIPAEWEPEDVTLDQALMLLSLPRELGPHPEDGIPVWANIGRYGPYLKHAESTSHRGGTNANLESIDDVWTVGMNRAVQLLAEKVASRGARGKAAVPIRELGEHPEAGGPVNIYDGKYGPYVKWEKINATIPDTVEPSELTLAQAVHLIDERAEKAGKKKPARKKAPAKKTAATKKKPAAKKAG</sequence>
<feature type="region of interest" description="Disordered" evidence="11">
    <location>
        <begin position="834"/>
        <end position="866"/>
    </location>
</feature>
<dbReference type="GO" id="GO:0005694">
    <property type="term" value="C:chromosome"/>
    <property type="evidence" value="ECO:0007669"/>
    <property type="project" value="InterPro"/>
</dbReference>
<dbReference type="InterPro" id="IPR023406">
    <property type="entry name" value="Topo_IA_AS"/>
</dbReference>
<dbReference type="PRINTS" id="PR00417">
    <property type="entry name" value="PRTPISMRASEI"/>
</dbReference>
<evidence type="ECO:0000256" key="5">
    <source>
        <dbReference type="ARBA" id="ARBA00022833"/>
    </source>
</evidence>
<dbReference type="CDD" id="cd03363">
    <property type="entry name" value="TOPRIM_TopoIA_TopoI"/>
    <property type="match status" value="1"/>
</dbReference>
<feature type="site" description="Interaction with DNA" evidence="10">
    <location>
        <position position="491"/>
    </location>
</feature>
<keyword evidence="6" id="KW-0460">Magnesium</keyword>
<keyword evidence="5" id="KW-0862">Zinc</keyword>
<feature type="site" description="Interaction with DNA" evidence="10">
    <location>
        <position position="142"/>
    </location>
</feature>
<keyword evidence="7 10" id="KW-0799">Topoisomerase</keyword>
<dbReference type="HAMAP" id="MF_00952">
    <property type="entry name" value="Topoisom_1_prok"/>
    <property type="match status" value="1"/>
</dbReference>
<dbReference type="AlphaFoldDB" id="A0A1R3XJ99"/>
<keyword evidence="3" id="KW-0479">Metal-binding</keyword>
<evidence type="ECO:0000256" key="4">
    <source>
        <dbReference type="ARBA" id="ARBA00022771"/>
    </source>
</evidence>
<dbReference type="PROSITE" id="PS50880">
    <property type="entry name" value="TOPRIM"/>
    <property type="match status" value="1"/>
</dbReference>
<feature type="domain" description="Toprim" evidence="12">
    <location>
        <begin position="1"/>
        <end position="112"/>
    </location>
</feature>
<feature type="site" description="Interaction with DNA" evidence="10">
    <location>
        <position position="146"/>
    </location>
</feature>
<name>A0A1R3XJ99_9RHOB</name>
<dbReference type="Gene3D" id="2.70.20.10">
    <property type="entry name" value="Topoisomerase I, domain 3"/>
    <property type="match status" value="1"/>
</dbReference>
<dbReference type="InterPro" id="IPR006171">
    <property type="entry name" value="TOPRIM_dom"/>
</dbReference>
<feature type="region of interest" description="Disordered" evidence="11">
    <location>
        <begin position="436"/>
        <end position="459"/>
    </location>
</feature>
<evidence type="ECO:0000256" key="6">
    <source>
        <dbReference type="ARBA" id="ARBA00022842"/>
    </source>
</evidence>
<dbReference type="Proteomes" id="UP000186997">
    <property type="component" value="Unassembled WGS sequence"/>
</dbReference>
<keyword evidence="15" id="KW-1185">Reference proteome</keyword>
<dbReference type="PROSITE" id="PS52039">
    <property type="entry name" value="TOPO_IA_2"/>
    <property type="match status" value="1"/>
</dbReference>
<dbReference type="RefSeq" id="WP_076661063.1">
    <property type="nucleotide sequence ID" value="NZ_FTPR01000004.1"/>
</dbReference>
<dbReference type="PROSITE" id="PS00396">
    <property type="entry name" value="TOPO_IA_1"/>
    <property type="match status" value="1"/>
</dbReference>
<evidence type="ECO:0000256" key="7">
    <source>
        <dbReference type="ARBA" id="ARBA00023029"/>
    </source>
</evidence>
<dbReference type="InterPro" id="IPR025589">
    <property type="entry name" value="Toprim_C_rpt"/>
</dbReference>
<accession>A0A1R3XJ99</accession>
<dbReference type="SUPFAM" id="SSF57783">
    <property type="entry name" value="Zinc beta-ribbon"/>
    <property type="match status" value="1"/>
</dbReference>
<dbReference type="InterPro" id="IPR013498">
    <property type="entry name" value="Topo_IA_Znf"/>
</dbReference>
<dbReference type="InterPro" id="IPR000380">
    <property type="entry name" value="Topo_IA"/>
</dbReference>
<dbReference type="EMBL" id="FTPR01000004">
    <property type="protein sequence ID" value="SIT91654.1"/>
    <property type="molecule type" value="Genomic_DNA"/>
</dbReference>
<dbReference type="GO" id="GO:0003677">
    <property type="term" value="F:DNA binding"/>
    <property type="evidence" value="ECO:0007669"/>
    <property type="project" value="UniProtKB-KW"/>
</dbReference>
<dbReference type="Pfam" id="PF01751">
    <property type="entry name" value="Toprim"/>
    <property type="match status" value="1"/>
</dbReference>
<dbReference type="InterPro" id="IPR013824">
    <property type="entry name" value="Topo_IA_cen_sub1"/>
</dbReference>
<dbReference type="EC" id="5.6.2.1" evidence="10"/>
<feature type="domain" description="Topo IA-type catalytic" evidence="13">
    <location>
        <begin position="132"/>
        <end position="559"/>
    </location>
</feature>
<dbReference type="InterPro" id="IPR003601">
    <property type="entry name" value="Topo_IA_2"/>
</dbReference>
<dbReference type="NCBIfam" id="TIGR01051">
    <property type="entry name" value="topA_bact"/>
    <property type="match status" value="1"/>
</dbReference>
<dbReference type="InterPro" id="IPR013826">
    <property type="entry name" value="Topo_IA_cen_sub3"/>
</dbReference>
<dbReference type="PANTHER" id="PTHR42785:SF1">
    <property type="entry name" value="DNA TOPOISOMERASE"/>
    <property type="match status" value="1"/>
</dbReference>
<evidence type="ECO:0000256" key="11">
    <source>
        <dbReference type="SAM" id="MobiDB-lite"/>
    </source>
</evidence>
<dbReference type="SMART" id="SM00493">
    <property type="entry name" value="TOPRIM"/>
    <property type="match status" value="1"/>
</dbReference>
<comment type="caution">
    <text evidence="10">Lacks conserved residue(s) required for the propagation of feature annotation.</text>
</comment>
<comment type="subunit">
    <text evidence="10">Monomer.</text>
</comment>
<dbReference type="Pfam" id="PF01131">
    <property type="entry name" value="Topoisom_bac"/>
    <property type="match status" value="1"/>
</dbReference>
<dbReference type="Pfam" id="PF13368">
    <property type="entry name" value="Toprim_C_rpt"/>
    <property type="match status" value="3"/>
</dbReference>
<dbReference type="InterPro" id="IPR003602">
    <property type="entry name" value="Topo_IA_DNA-bd_dom"/>
</dbReference>
<dbReference type="SMART" id="SM00436">
    <property type="entry name" value="TOP1Bc"/>
    <property type="match status" value="1"/>
</dbReference>
<dbReference type="GO" id="GO:0006265">
    <property type="term" value="P:DNA topological change"/>
    <property type="evidence" value="ECO:0007669"/>
    <property type="project" value="UniProtKB-UniRule"/>
</dbReference>
<dbReference type="Gene3D" id="3.40.50.140">
    <property type="match status" value="1"/>
</dbReference>
<evidence type="ECO:0000259" key="12">
    <source>
        <dbReference type="PROSITE" id="PS50880"/>
    </source>
</evidence>
<dbReference type="PANTHER" id="PTHR42785">
    <property type="entry name" value="DNA TOPOISOMERASE, TYPE IA, CORE"/>
    <property type="match status" value="1"/>
</dbReference>
<dbReference type="GO" id="GO:0003917">
    <property type="term" value="F:DNA topoisomerase type I (single strand cut, ATP-independent) activity"/>
    <property type="evidence" value="ECO:0007669"/>
    <property type="project" value="UniProtKB-UniRule"/>
</dbReference>
<feature type="site" description="Interaction with DNA" evidence="10">
    <location>
        <position position="31"/>
    </location>
</feature>
<gene>
    <name evidence="10" type="primary">topA</name>
    <name evidence="14" type="ORF">SAMN05421665_3436</name>
</gene>
<feature type="compositionally biased region" description="Basic residues" evidence="11">
    <location>
        <begin position="839"/>
        <end position="866"/>
    </location>
</feature>
<dbReference type="Gene3D" id="1.10.290.10">
    <property type="entry name" value="Topoisomerase I, domain 4"/>
    <property type="match status" value="1"/>
</dbReference>
<dbReference type="InterPro" id="IPR023405">
    <property type="entry name" value="Topo_IA_core_domain"/>
</dbReference>
<dbReference type="InterPro" id="IPR013825">
    <property type="entry name" value="Topo_IA_cen_sub2"/>
</dbReference>
<feature type="active site" description="O-(5'-phospho-DNA)-tyrosine intermediate" evidence="10">
    <location>
        <position position="296"/>
    </location>
</feature>
<dbReference type="Pfam" id="PF01396">
    <property type="entry name" value="Zn_ribbon_Top1"/>
    <property type="match status" value="1"/>
</dbReference>
<comment type="similarity">
    <text evidence="2 10">Belongs to the type IA topoisomerase family.</text>
</comment>
<comment type="function">
    <text evidence="10">Releases the supercoiling and torsional tension of DNA, which is introduced during the DNA replication and transcription, by transiently cleaving and rejoining one strand of the DNA duplex. Introduces a single-strand break via transesterification at a target site in duplex DNA. The scissile phosphodiester is attacked by the catalytic tyrosine of the enzyme, resulting in the formation of a DNA-(5'-phosphotyrosyl)-enzyme intermediate and the expulsion of a 3'-OH DNA strand. The free DNA strand then undergoes passage around the unbroken strand, thus removing DNA supercoils. Finally, in the religation step, the DNA 3'-OH attacks the covalent intermediate to expel the active-site tyrosine and restore the DNA phosphodiester backbone.</text>
</comment>
<proteinExistence type="inferred from homology"/>
<dbReference type="InterPro" id="IPR005733">
    <property type="entry name" value="TopoI_bac-type"/>
</dbReference>
<keyword evidence="4" id="KW-0863">Zinc-finger</keyword>
<dbReference type="InterPro" id="IPR028612">
    <property type="entry name" value="Topoisom_1_IA"/>
</dbReference>
<dbReference type="InterPro" id="IPR013497">
    <property type="entry name" value="Topo_IA_cen"/>
</dbReference>
<feature type="site" description="Interaction with DNA" evidence="10">
    <location>
        <position position="158"/>
    </location>
</feature>
<feature type="site" description="Interaction with DNA" evidence="10">
    <location>
        <position position="298"/>
    </location>
</feature>
<keyword evidence="8 10" id="KW-0238">DNA-binding</keyword>